<dbReference type="STRING" id="1121325.SAMN04515677_10535"/>
<evidence type="ECO:0000313" key="2">
    <source>
        <dbReference type="Proteomes" id="UP000199068"/>
    </source>
</evidence>
<evidence type="ECO:0000313" key="1">
    <source>
        <dbReference type="EMBL" id="SDM05908.1"/>
    </source>
</evidence>
<dbReference type="AlphaFoldDB" id="A0A1G9Q4E5"/>
<name>A0A1G9Q4E5_9FIRM</name>
<gene>
    <name evidence="1" type="ORF">SAMN04515677_10535</name>
</gene>
<dbReference type="EMBL" id="FNGW01000005">
    <property type="protein sequence ID" value="SDM05908.1"/>
    <property type="molecule type" value="Genomic_DNA"/>
</dbReference>
<protein>
    <submittedName>
        <fullName evidence="1">Uncharacterized protein</fullName>
    </submittedName>
</protein>
<keyword evidence="2" id="KW-1185">Reference proteome</keyword>
<dbReference type="Proteomes" id="UP000199068">
    <property type="component" value="Unassembled WGS sequence"/>
</dbReference>
<organism evidence="1 2">
    <name type="scientific">Romboutsia lituseburensis DSM 797</name>
    <dbReference type="NCBI Taxonomy" id="1121325"/>
    <lineage>
        <taxon>Bacteria</taxon>
        <taxon>Bacillati</taxon>
        <taxon>Bacillota</taxon>
        <taxon>Clostridia</taxon>
        <taxon>Peptostreptococcales</taxon>
        <taxon>Peptostreptococcaceae</taxon>
        <taxon>Romboutsia</taxon>
    </lineage>
</organism>
<accession>A0A1G9Q4E5</accession>
<reference evidence="1 2" key="1">
    <citation type="submission" date="2016-10" db="EMBL/GenBank/DDBJ databases">
        <authorList>
            <person name="de Groot N.N."/>
        </authorList>
    </citation>
    <scope>NUCLEOTIDE SEQUENCE [LARGE SCALE GENOMIC DNA]</scope>
    <source>
        <strain evidence="1 2">DSM 797</strain>
    </source>
</reference>
<dbReference type="RefSeq" id="WP_092725981.1">
    <property type="nucleotide sequence ID" value="NZ_FNGW01000005.1"/>
</dbReference>
<sequence length="107" mass="12390">MGKCKDEMKKLINGEIEEVYISSEFESMETLSKSVQVWRYDKDEDIISYSTLTKTNINRPYFIKIKNGKNFVAKKYVGENLTDDTKLKLVSKQEAIIILGLKECNNI</sequence>
<proteinExistence type="predicted"/>